<evidence type="ECO:0000259" key="7">
    <source>
        <dbReference type="SMART" id="SM00846"/>
    </source>
</evidence>
<organism evidence="8 9">
    <name type="scientific">Morella rubra</name>
    <name type="common">Chinese bayberry</name>
    <dbReference type="NCBI Taxonomy" id="262757"/>
    <lineage>
        <taxon>Eukaryota</taxon>
        <taxon>Viridiplantae</taxon>
        <taxon>Streptophyta</taxon>
        <taxon>Embryophyta</taxon>
        <taxon>Tracheophyta</taxon>
        <taxon>Spermatophyta</taxon>
        <taxon>Magnoliopsida</taxon>
        <taxon>eudicotyledons</taxon>
        <taxon>Gunneridae</taxon>
        <taxon>Pentapetalae</taxon>
        <taxon>rosids</taxon>
        <taxon>fabids</taxon>
        <taxon>Fagales</taxon>
        <taxon>Myricaceae</taxon>
        <taxon>Morella</taxon>
    </lineage>
</organism>
<accession>A0A6A1VSM5</accession>
<comment type="caution">
    <text evidence="8">The sequence shown here is derived from an EMBL/GenBank/DDBJ whole genome shotgun (WGS) entry which is preliminary data.</text>
</comment>
<protein>
    <recommendedName>
        <fullName evidence="3">glyceraldehyde-3-phosphate dehydrogenase (phosphorylating)</fullName>
        <ecNumber evidence="3">1.2.1.12</ecNumber>
    </recommendedName>
</protein>
<keyword evidence="4" id="KW-0560">Oxidoreductase</keyword>
<keyword evidence="6" id="KW-0324">Glycolysis</keyword>
<sequence>MATRSMRMSRPRTPRPFSLVRGPSLFSMSGVEPEEIPWGETRADYIVESTSVFTDKEKASAHVNVCSPPFVQGFHQQGGAKKFIISTPSKDAAMFVVGVKEKEYKPEIDIVWIAWELLGRSIHKILGVKRARTTRTGTGSSSQDQEVTNPMMTLERRMEYLRGRPVAKEHPVTLSDFDQLIVRGALPLPALRVLGFLHQLSWTEGFCVDTVVQDFFCVLVSVDRAPEVQLEVRGV</sequence>
<dbReference type="InterPro" id="IPR020828">
    <property type="entry name" value="GlycerAld_3-P_DH_NAD(P)-bd"/>
</dbReference>
<dbReference type="SMART" id="SM00846">
    <property type="entry name" value="Gp_dh_N"/>
    <property type="match status" value="1"/>
</dbReference>
<dbReference type="GO" id="GO:0005829">
    <property type="term" value="C:cytosol"/>
    <property type="evidence" value="ECO:0007669"/>
    <property type="project" value="TreeGrafter"/>
</dbReference>
<dbReference type="GO" id="GO:0006096">
    <property type="term" value="P:glycolytic process"/>
    <property type="evidence" value="ECO:0007669"/>
    <property type="project" value="UniProtKB-KW"/>
</dbReference>
<reference evidence="8 9" key="1">
    <citation type="journal article" date="2019" name="Plant Biotechnol. J.">
        <title>The red bayberry genome and genetic basis of sex determination.</title>
        <authorList>
            <person name="Jia H.M."/>
            <person name="Jia H.J."/>
            <person name="Cai Q.L."/>
            <person name="Wang Y."/>
            <person name="Zhao H.B."/>
            <person name="Yang W.F."/>
            <person name="Wang G.Y."/>
            <person name="Li Y.H."/>
            <person name="Zhan D.L."/>
            <person name="Shen Y.T."/>
            <person name="Niu Q.F."/>
            <person name="Chang L."/>
            <person name="Qiu J."/>
            <person name="Zhao L."/>
            <person name="Xie H.B."/>
            <person name="Fu W.Y."/>
            <person name="Jin J."/>
            <person name="Li X.W."/>
            <person name="Jiao Y."/>
            <person name="Zhou C.C."/>
            <person name="Tu T."/>
            <person name="Chai C.Y."/>
            <person name="Gao J.L."/>
            <person name="Fan L.J."/>
            <person name="van de Weg E."/>
            <person name="Wang J.Y."/>
            <person name="Gao Z.S."/>
        </authorList>
    </citation>
    <scope>NUCLEOTIDE SEQUENCE [LARGE SCALE GENOMIC DNA]</scope>
    <source>
        <tissue evidence="8">Leaves</tissue>
    </source>
</reference>
<evidence type="ECO:0000256" key="4">
    <source>
        <dbReference type="ARBA" id="ARBA00023002"/>
    </source>
</evidence>
<dbReference type="EMBL" id="RXIC02000022">
    <property type="protein sequence ID" value="KAB1215823.1"/>
    <property type="molecule type" value="Genomic_DNA"/>
</dbReference>
<dbReference type="GO" id="GO:0004365">
    <property type="term" value="F:glyceraldehyde-3-phosphate dehydrogenase (NAD+) (phosphorylating) activity"/>
    <property type="evidence" value="ECO:0007669"/>
    <property type="project" value="UniProtKB-EC"/>
</dbReference>
<keyword evidence="5" id="KW-0520">NAD</keyword>
<keyword evidence="9" id="KW-1185">Reference proteome</keyword>
<dbReference type="OrthoDB" id="1743376at2759"/>
<proteinExistence type="inferred from homology"/>
<evidence type="ECO:0000256" key="5">
    <source>
        <dbReference type="ARBA" id="ARBA00023027"/>
    </source>
</evidence>
<dbReference type="InterPro" id="IPR020831">
    <property type="entry name" value="GlycerAld/Erythrose_P_DH"/>
</dbReference>
<feature type="domain" description="Glyceraldehyde 3-phosphate dehydrogenase NAD(P) binding" evidence="7">
    <location>
        <begin position="6"/>
        <end position="110"/>
    </location>
</feature>
<dbReference type="EC" id="1.2.1.12" evidence="3"/>
<dbReference type="Gene3D" id="3.40.50.720">
    <property type="entry name" value="NAD(P)-binding Rossmann-like Domain"/>
    <property type="match status" value="1"/>
</dbReference>
<comment type="pathway">
    <text evidence="1">Carbohydrate degradation; glycolysis; pyruvate from D-glyceraldehyde 3-phosphate: step 1/5.</text>
</comment>
<evidence type="ECO:0000313" key="9">
    <source>
        <dbReference type="Proteomes" id="UP000516437"/>
    </source>
</evidence>
<evidence type="ECO:0000256" key="6">
    <source>
        <dbReference type="ARBA" id="ARBA00023152"/>
    </source>
</evidence>
<dbReference type="SUPFAM" id="SSF51735">
    <property type="entry name" value="NAD(P)-binding Rossmann-fold domains"/>
    <property type="match status" value="1"/>
</dbReference>
<evidence type="ECO:0000256" key="3">
    <source>
        <dbReference type="ARBA" id="ARBA00013119"/>
    </source>
</evidence>
<evidence type="ECO:0000256" key="2">
    <source>
        <dbReference type="ARBA" id="ARBA00007406"/>
    </source>
</evidence>
<dbReference type="PANTHER" id="PTHR10836:SF112">
    <property type="entry name" value="GLYCERALDEHYDE-3-PHOSPHATE DEHYDROGENASE GAPC1, CYTOSOLIC-RELATED"/>
    <property type="match status" value="1"/>
</dbReference>
<dbReference type="Proteomes" id="UP000516437">
    <property type="component" value="Chromosome 4"/>
</dbReference>
<dbReference type="InterPro" id="IPR036291">
    <property type="entry name" value="NAD(P)-bd_dom_sf"/>
</dbReference>
<evidence type="ECO:0000313" key="8">
    <source>
        <dbReference type="EMBL" id="KAB1215823.1"/>
    </source>
</evidence>
<gene>
    <name evidence="8" type="ORF">CJ030_MR4G010963</name>
</gene>
<evidence type="ECO:0000256" key="1">
    <source>
        <dbReference type="ARBA" id="ARBA00004869"/>
    </source>
</evidence>
<comment type="similarity">
    <text evidence="2">Belongs to the glyceraldehyde-3-phosphate dehydrogenase family.</text>
</comment>
<name>A0A6A1VSM5_9ROSI</name>
<dbReference type="GO" id="GO:0051287">
    <property type="term" value="F:NAD binding"/>
    <property type="evidence" value="ECO:0007669"/>
    <property type="project" value="InterPro"/>
</dbReference>
<dbReference type="PANTHER" id="PTHR10836">
    <property type="entry name" value="GLYCERALDEHYDE 3-PHOSPHATE DEHYDROGENASE"/>
    <property type="match status" value="1"/>
</dbReference>
<dbReference type="AlphaFoldDB" id="A0A6A1VSM5"/>